<dbReference type="Gene3D" id="1.10.1900.10">
    <property type="entry name" value="c-terminal domain of poly(a) binding protein"/>
    <property type="match status" value="1"/>
</dbReference>
<dbReference type="SUPFAM" id="SSF158560">
    <property type="entry name" value="BH3980-like"/>
    <property type="match status" value="1"/>
</dbReference>
<keyword evidence="2" id="KW-1185">Reference proteome</keyword>
<accession>A0ABR7IQ90</accession>
<dbReference type="Proteomes" id="UP000649151">
    <property type="component" value="Unassembled WGS sequence"/>
</dbReference>
<dbReference type="Pfam" id="PF06304">
    <property type="entry name" value="DUF1048"/>
    <property type="match status" value="1"/>
</dbReference>
<dbReference type="EMBL" id="JACOQK010000001">
    <property type="protein sequence ID" value="MBC5787282.1"/>
    <property type="molecule type" value="Genomic_DNA"/>
</dbReference>
<organism evidence="1 2">
    <name type="scientific">Clostridium facile</name>
    <dbReference type="NCBI Taxonomy" id="2763035"/>
    <lineage>
        <taxon>Bacteria</taxon>
        <taxon>Bacillati</taxon>
        <taxon>Bacillota</taxon>
        <taxon>Clostridia</taxon>
        <taxon>Eubacteriales</taxon>
        <taxon>Clostridiaceae</taxon>
        <taxon>Clostridium</taxon>
    </lineage>
</organism>
<comment type="caution">
    <text evidence="1">The sequence shown here is derived from an EMBL/GenBank/DDBJ whole genome shotgun (WGS) entry which is preliminary data.</text>
</comment>
<name>A0ABR7IQ90_9CLOT</name>
<gene>
    <name evidence="1" type="ORF">H8Z77_04470</name>
</gene>
<sequence>MGDFLNNYFNIGKMIKEKQEYKKQMARVATLPADYQYVFQKIQHHMWQFVSGAGYDMMEVQYGLIDLSEEGAANGKTILEVTGEDVAAFVEELLKNTRTYTQDWRSKLNHDIQKKLGNKQQTGFWAEPWKID</sequence>
<protein>
    <submittedName>
        <fullName evidence="1">DUF1048 domain-containing protein</fullName>
    </submittedName>
</protein>
<reference evidence="1 2" key="1">
    <citation type="submission" date="2020-08" db="EMBL/GenBank/DDBJ databases">
        <title>Genome public.</title>
        <authorList>
            <person name="Liu C."/>
            <person name="Sun Q."/>
        </authorList>
    </citation>
    <scope>NUCLEOTIDE SEQUENCE [LARGE SCALE GENOMIC DNA]</scope>
    <source>
        <strain evidence="1 2">NSJ-27</strain>
    </source>
</reference>
<dbReference type="InterPro" id="IPR008316">
    <property type="entry name" value="UCP029876"/>
</dbReference>
<evidence type="ECO:0000313" key="2">
    <source>
        <dbReference type="Proteomes" id="UP000649151"/>
    </source>
</evidence>
<dbReference type="RefSeq" id="WP_186996305.1">
    <property type="nucleotide sequence ID" value="NZ_JACOQK010000001.1"/>
</dbReference>
<proteinExistence type="predicted"/>
<evidence type="ECO:0000313" key="1">
    <source>
        <dbReference type="EMBL" id="MBC5787282.1"/>
    </source>
</evidence>